<keyword evidence="7" id="KW-1185">Reference proteome</keyword>
<evidence type="ECO:0000313" key="6">
    <source>
        <dbReference type="EMBL" id="MBE9070881.1"/>
    </source>
</evidence>
<sequence>MAKKKISLAALLAVALPLAACGGAQDAVDTATEAAGDAANTVAGAVSGGGRLATVLSRGTLNCGVDGGIPGFSFVDESGTYSGLDVDTCKAVAAALFDDPEAVEYRRLDSTERFEALKGGEVDMLARNTTWTISRDTSVGMEFAPTTFFDGQGMMVRADSGIETLEDMEGLSICVETGTTTELNLTDQFRQRGVSFEPVVFQEADAGYAAYDEGRCDGYTSDKSQLLARRSTLSNAEEHVLLDVTMSKEPLGPVTINNDSAWFDAVKWVTYGLIQAEEFGLTSDTIEAATSSEDPNILRFVGAEGTLGEDMGLPNDFMLRAIKHVGNYGEIFERNLGQESQFELERGQNALWTDGGLMYAPPFR</sequence>
<organism evidence="6 7">
    <name type="scientific">Leptolyngbya cf. ectocarpi LEGE 11479</name>
    <dbReference type="NCBI Taxonomy" id="1828722"/>
    <lineage>
        <taxon>Bacteria</taxon>
        <taxon>Bacillati</taxon>
        <taxon>Cyanobacteriota</taxon>
        <taxon>Cyanophyceae</taxon>
        <taxon>Leptolyngbyales</taxon>
        <taxon>Leptolyngbyaceae</taxon>
        <taxon>Leptolyngbya group</taxon>
        <taxon>Leptolyngbya</taxon>
    </lineage>
</organism>
<dbReference type="Proteomes" id="UP000615026">
    <property type="component" value="Unassembled WGS sequence"/>
</dbReference>
<keyword evidence="3 4" id="KW-0732">Signal</keyword>
<evidence type="ECO:0000256" key="2">
    <source>
        <dbReference type="ARBA" id="ARBA00022448"/>
    </source>
</evidence>
<dbReference type="Pfam" id="PF00497">
    <property type="entry name" value="SBP_bac_3"/>
    <property type="match status" value="1"/>
</dbReference>
<evidence type="ECO:0000256" key="4">
    <source>
        <dbReference type="SAM" id="SignalP"/>
    </source>
</evidence>
<dbReference type="GO" id="GO:0006865">
    <property type="term" value="P:amino acid transport"/>
    <property type="evidence" value="ECO:0007669"/>
    <property type="project" value="TreeGrafter"/>
</dbReference>
<evidence type="ECO:0000259" key="5">
    <source>
        <dbReference type="SMART" id="SM00062"/>
    </source>
</evidence>
<dbReference type="RefSeq" id="WP_193996713.1">
    <property type="nucleotide sequence ID" value="NZ_JADEXP010000571.1"/>
</dbReference>
<feature type="chain" id="PRO_5037243839" evidence="4">
    <location>
        <begin position="27"/>
        <end position="364"/>
    </location>
</feature>
<comment type="caution">
    <text evidence="6">The sequence shown here is derived from an EMBL/GenBank/DDBJ whole genome shotgun (WGS) entry which is preliminary data.</text>
</comment>
<dbReference type="InterPro" id="IPR001638">
    <property type="entry name" value="Solute-binding_3/MltF_N"/>
</dbReference>
<keyword evidence="2" id="KW-0813">Transport</keyword>
<dbReference type="Gene3D" id="3.40.190.10">
    <property type="entry name" value="Periplasmic binding protein-like II"/>
    <property type="match status" value="2"/>
</dbReference>
<accession>A0A929FBM4</accession>
<proteinExistence type="inferred from homology"/>
<name>A0A929FBM4_LEPEC</name>
<feature type="domain" description="Solute-binding protein family 3/N-terminal" evidence="5">
    <location>
        <begin position="60"/>
        <end position="289"/>
    </location>
</feature>
<reference evidence="6" key="1">
    <citation type="submission" date="2020-10" db="EMBL/GenBank/DDBJ databases">
        <authorList>
            <person name="Castelo-Branco R."/>
            <person name="Eusebio N."/>
            <person name="Adriana R."/>
            <person name="Vieira A."/>
            <person name="Brugerolle De Fraissinette N."/>
            <person name="Rezende De Castro R."/>
            <person name="Schneider M.P."/>
            <person name="Vasconcelos V."/>
            <person name="Leao P.N."/>
        </authorList>
    </citation>
    <scope>NUCLEOTIDE SEQUENCE</scope>
    <source>
        <strain evidence="6">LEGE 11479</strain>
    </source>
</reference>
<dbReference type="CDD" id="cd13692">
    <property type="entry name" value="PBP2_BztA"/>
    <property type="match status" value="1"/>
</dbReference>
<dbReference type="PANTHER" id="PTHR30085:SF7">
    <property type="entry name" value="AMINO-ACID ABC TRANSPORTER-BINDING PROTEIN YHDW-RELATED"/>
    <property type="match status" value="1"/>
</dbReference>
<evidence type="ECO:0000256" key="1">
    <source>
        <dbReference type="ARBA" id="ARBA00010333"/>
    </source>
</evidence>
<dbReference type="EMBL" id="JADEXP010000571">
    <property type="protein sequence ID" value="MBE9070881.1"/>
    <property type="molecule type" value="Genomic_DNA"/>
</dbReference>
<dbReference type="SUPFAM" id="SSF53850">
    <property type="entry name" value="Periplasmic binding protein-like II"/>
    <property type="match status" value="1"/>
</dbReference>
<feature type="signal peptide" evidence="4">
    <location>
        <begin position="1"/>
        <end position="26"/>
    </location>
</feature>
<gene>
    <name evidence="6" type="ORF">IQ260_30040</name>
</gene>
<evidence type="ECO:0000313" key="7">
    <source>
        <dbReference type="Proteomes" id="UP000615026"/>
    </source>
</evidence>
<protein>
    <submittedName>
        <fullName evidence="6">Amino acid ABC transporter substrate-binding protein</fullName>
    </submittedName>
</protein>
<comment type="similarity">
    <text evidence="1">Belongs to the bacterial solute-binding protein 3 family.</text>
</comment>
<evidence type="ECO:0000256" key="3">
    <source>
        <dbReference type="ARBA" id="ARBA00022729"/>
    </source>
</evidence>
<dbReference type="InterPro" id="IPR051455">
    <property type="entry name" value="Bact_solute-bind_prot3"/>
</dbReference>
<dbReference type="SMART" id="SM00062">
    <property type="entry name" value="PBPb"/>
    <property type="match status" value="1"/>
</dbReference>
<dbReference type="PANTHER" id="PTHR30085">
    <property type="entry name" value="AMINO ACID ABC TRANSPORTER PERMEASE"/>
    <property type="match status" value="1"/>
</dbReference>
<dbReference type="AlphaFoldDB" id="A0A929FBM4"/>